<gene>
    <name evidence="1" type="ORF">CLV73_2135</name>
</gene>
<dbReference type="OrthoDB" id="981332at2"/>
<dbReference type="PROSITE" id="PS51257">
    <property type="entry name" value="PROKAR_LIPOPROTEIN"/>
    <property type="match status" value="1"/>
</dbReference>
<dbReference type="RefSeq" id="WP_100376758.1">
    <property type="nucleotide sequence ID" value="NZ_PGFD01000001.1"/>
</dbReference>
<evidence type="ECO:0000313" key="2">
    <source>
        <dbReference type="Proteomes" id="UP000228740"/>
    </source>
</evidence>
<accession>A0A2M9CBB8</accession>
<dbReference type="EMBL" id="PGFD01000001">
    <property type="protein sequence ID" value="PJJ68110.1"/>
    <property type="molecule type" value="Genomic_DNA"/>
</dbReference>
<sequence length="125" mass="14775">MKIIIVLFILFLFTSCNKKNKRISTTLEINSEWIKDSLGCLQKRNNDYSENLIQKYNLKNSNISDFKKVFGAPNTTEKGDFNTEILIYFFDSFCENNILQNNSDKCYATFYFRNNILIDRSYICE</sequence>
<keyword evidence="2" id="KW-1185">Reference proteome</keyword>
<evidence type="ECO:0008006" key="3">
    <source>
        <dbReference type="Google" id="ProtNLM"/>
    </source>
</evidence>
<organism evidence="1 2">
    <name type="scientific">Chryseobacterium geocarposphaerae</name>
    <dbReference type="NCBI Taxonomy" id="1416776"/>
    <lineage>
        <taxon>Bacteria</taxon>
        <taxon>Pseudomonadati</taxon>
        <taxon>Bacteroidota</taxon>
        <taxon>Flavobacteriia</taxon>
        <taxon>Flavobacteriales</taxon>
        <taxon>Weeksellaceae</taxon>
        <taxon>Chryseobacterium group</taxon>
        <taxon>Chryseobacterium</taxon>
    </lineage>
</organism>
<protein>
    <recommendedName>
        <fullName evidence="3">Lipoprotein</fullName>
    </recommendedName>
</protein>
<proteinExistence type="predicted"/>
<comment type="caution">
    <text evidence="1">The sequence shown here is derived from an EMBL/GenBank/DDBJ whole genome shotgun (WGS) entry which is preliminary data.</text>
</comment>
<reference evidence="1 2" key="1">
    <citation type="submission" date="2017-11" db="EMBL/GenBank/DDBJ databases">
        <title>Genomic Encyclopedia of Archaeal and Bacterial Type Strains, Phase II (KMG-II): From Individual Species to Whole Genera.</title>
        <authorList>
            <person name="Goeker M."/>
        </authorList>
    </citation>
    <scope>NUCLEOTIDE SEQUENCE [LARGE SCALE GENOMIC DNA]</scope>
    <source>
        <strain evidence="1 2">DSM 27617</strain>
    </source>
</reference>
<evidence type="ECO:0000313" key="1">
    <source>
        <dbReference type="EMBL" id="PJJ68110.1"/>
    </source>
</evidence>
<dbReference type="AlphaFoldDB" id="A0A2M9CBB8"/>
<name>A0A2M9CBB8_9FLAO</name>
<dbReference type="Proteomes" id="UP000228740">
    <property type="component" value="Unassembled WGS sequence"/>
</dbReference>